<sequence>MIAGSFSFLAAALHVGVVIGGPSWYRFFGAGESMAKMAEQHLLKPTVITLGIASVLFVWGCCAWSGAGFLPSMPFIKLALSAITAIYLLRGLVGLIAPFVTNHPQISQNTTAFWVWSSAICVVIGLFHLIGVVATWPAL</sequence>
<evidence type="ECO:0000256" key="1">
    <source>
        <dbReference type="SAM" id="Phobius"/>
    </source>
</evidence>
<evidence type="ECO:0000313" key="3">
    <source>
        <dbReference type="Proteomes" id="UP000243451"/>
    </source>
</evidence>
<feature type="transmembrane region" description="Helical" evidence="1">
    <location>
        <begin position="46"/>
        <end position="66"/>
    </location>
</feature>
<keyword evidence="3" id="KW-1185">Reference proteome</keyword>
<proteinExistence type="predicted"/>
<keyword evidence="1" id="KW-0812">Transmembrane</keyword>
<comment type="caution">
    <text evidence="2">The sequence shown here is derived from an EMBL/GenBank/DDBJ whole genome shotgun (WGS) entry which is preliminary data.</text>
</comment>
<organism evidence="2 3">
    <name type="scientific">Halopseudomonas oceani</name>
    <dbReference type="NCBI Taxonomy" id="1708783"/>
    <lineage>
        <taxon>Bacteria</taxon>
        <taxon>Pseudomonadati</taxon>
        <taxon>Pseudomonadota</taxon>
        <taxon>Gammaproteobacteria</taxon>
        <taxon>Pseudomonadales</taxon>
        <taxon>Pseudomonadaceae</taxon>
        <taxon>Halopseudomonas</taxon>
    </lineage>
</organism>
<dbReference type="Proteomes" id="UP000243451">
    <property type="component" value="Unassembled WGS sequence"/>
</dbReference>
<keyword evidence="1" id="KW-0472">Membrane</keyword>
<protein>
    <submittedName>
        <fullName evidence="2">Uncharacterized protein</fullName>
    </submittedName>
</protein>
<keyword evidence="1" id="KW-1133">Transmembrane helix</keyword>
<dbReference type="AlphaFoldDB" id="A0A2P4EQW9"/>
<dbReference type="EMBL" id="PPSK01000026">
    <property type="protein sequence ID" value="POB00998.1"/>
    <property type="molecule type" value="Genomic_DNA"/>
</dbReference>
<feature type="transmembrane region" description="Helical" evidence="1">
    <location>
        <begin position="78"/>
        <end position="101"/>
    </location>
</feature>
<name>A0A2P4EQW9_9GAMM</name>
<feature type="transmembrane region" description="Helical" evidence="1">
    <location>
        <begin position="6"/>
        <end position="25"/>
    </location>
</feature>
<gene>
    <name evidence="2" type="ORF">C1949_17595</name>
</gene>
<reference evidence="2 3" key="1">
    <citation type="submission" date="2018-01" db="EMBL/GenBank/DDBJ databases">
        <title>Draft genome of the type strain Pseudomonas oceani DSM 100277 isolated from the deep water in Okinawa trough, northwestern Pacific Ocean.</title>
        <authorList>
            <person name="Gomila M."/>
            <person name="Mulet M."/>
            <person name="Garcia-Valdes E."/>
            <person name="Lalucat J."/>
        </authorList>
    </citation>
    <scope>NUCLEOTIDE SEQUENCE [LARGE SCALE GENOMIC DNA]</scope>
    <source>
        <strain evidence="2 3">DSM 100277</strain>
    </source>
</reference>
<feature type="transmembrane region" description="Helical" evidence="1">
    <location>
        <begin position="113"/>
        <end position="136"/>
    </location>
</feature>
<evidence type="ECO:0000313" key="2">
    <source>
        <dbReference type="EMBL" id="POB00998.1"/>
    </source>
</evidence>
<accession>A0A2P4EQW9</accession>
<dbReference type="OrthoDB" id="5457135at2"/>